<gene>
    <name evidence="1" type="ORF">PRECH8_02990</name>
</gene>
<accession>A0A916QCS5</accession>
<dbReference type="EMBL" id="BMAQ01000002">
    <property type="protein sequence ID" value="GFR37003.1"/>
    <property type="molecule type" value="Genomic_DNA"/>
</dbReference>
<dbReference type="RefSeq" id="WP_242457377.1">
    <property type="nucleotide sequence ID" value="NZ_BMAQ01000002.1"/>
</dbReference>
<comment type="caution">
    <text evidence="1">The sequence shown here is derived from an EMBL/GenBank/DDBJ whole genome shotgun (WGS) entry which is preliminary data.</text>
</comment>
<proteinExistence type="predicted"/>
<dbReference type="PANTHER" id="PTHR43544">
    <property type="entry name" value="SHORT-CHAIN DEHYDROGENASE/REDUCTASE"/>
    <property type="match status" value="1"/>
</dbReference>
<dbReference type="InterPro" id="IPR051468">
    <property type="entry name" value="Fungal_SecMetab_SDRs"/>
</dbReference>
<dbReference type="Pfam" id="PF00106">
    <property type="entry name" value="adh_short"/>
    <property type="match status" value="1"/>
</dbReference>
<dbReference type="SUPFAM" id="SSF51735">
    <property type="entry name" value="NAD(P)-binding Rossmann-fold domains"/>
    <property type="match status" value="1"/>
</dbReference>
<dbReference type="GO" id="GO:0016491">
    <property type="term" value="F:oxidoreductase activity"/>
    <property type="evidence" value="ECO:0007669"/>
    <property type="project" value="TreeGrafter"/>
</dbReference>
<reference evidence="1" key="2">
    <citation type="journal article" date="2021" name="Data Brief">
        <title>Draft genome sequence data of the facultative, thermophilic, xylanolytic bacterium Paenibacillus sp. strain DA-C8.</title>
        <authorList>
            <person name="Chhe C."/>
            <person name="Uke A."/>
            <person name="Baramee S."/>
            <person name="Ungkulpasvich U."/>
            <person name="Tachaapaikoon C."/>
            <person name="Pason P."/>
            <person name="Waeonukul R."/>
            <person name="Ratanakhanokchai K."/>
            <person name="Kosugi A."/>
        </authorList>
    </citation>
    <scope>NUCLEOTIDE SEQUENCE</scope>
    <source>
        <strain evidence="1">DA-C8</strain>
    </source>
</reference>
<protein>
    <submittedName>
        <fullName evidence="1">Short-chain dehydrogenase</fullName>
    </submittedName>
</protein>
<keyword evidence="2" id="KW-1185">Reference proteome</keyword>
<dbReference type="PRINTS" id="PR00081">
    <property type="entry name" value="GDHRDH"/>
</dbReference>
<dbReference type="InterPro" id="IPR002347">
    <property type="entry name" value="SDR_fam"/>
</dbReference>
<dbReference type="InterPro" id="IPR036291">
    <property type="entry name" value="NAD(P)-bd_dom_sf"/>
</dbReference>
<reference evidence="1" key="1">
    <citation type="submission" date="2020-08" db="EMBL/GenBank/DDBJ databases">
        <authorList>
            <person name="Uke A."/>
            <person name="Chhe C."/>
            <person name="Baramee S."/>
            <person name="Kosugi A."/>
        </authorList>
    </citation>
    <scope>NUCLEOTIDE SEQUENCE</scope>
    <source>
        <strain evidence="1">DA-C8</strain>
    </source>
</reference>
<name>A0A916QCS5_9BACL</name>
<dbReference type="Proteomes" id="UP000654993">
    <property type="component" value="Unassembled WGS sequence"/>
</dbReference>
<sequence length="241" mass="26731">MKYACVTGAERGLGFALTKELLAAGYTVFAGRYLTDWPGLDELVQEAGERLVIFPLDVRDDESVRAAAKTIAARTDKLDRLINNAAVLGRKDLTGDILGELDFDEMLNTINVCALGSLRMAHALMPLIINSEEKLLINISSEAGSIGQSWRTNMFGYCMAKAAVNMHSTIIYNKVRELGVKVLNLHPGWVKSWLEGSRFLDEAHLTPEESAAKLMRVIADHAELQEEQPIFVDVNGKRQLW</sequence>
<organism evidence="1 2">
    <name type="scientific">Insulibacter thermoxylanivorax</name>
    <dbReference type="NCBI Taxonomy" id="2749268"/>
    <lineage>
        <taxon>Bacteria</taxon>
        <taxon>Bacillati</taxon>
        <taxon>Bacillota</taxon>
        <taxon>Bacilli</taxon>
        <taxon>Bacillales</taxon>
        <taxon>Paenibacillaceae</taxon>
        <taxon>Insulibacter</taxon>
    </lineage>
</organism>
<dbReference type="GO" id="GO:0005737">
    <property type="term" value="C:cytoplasm"/>
    <property type="evidence" value="ECO:0007669"/>
    <property type="project" value="TreeGrafter"/>
</dbReference>
<dbReference type="PANTHER" id="PTHR43544:SF12">
    <property type="entry name" value="NAD(P)-BINDING ROSSMANN-FOLD SUPERFAMILY PROTEIN"/>
    <property type="match status" value="1"/>
</dbReference>
<evidence type="ECO:0000313" key="1">
    <source>
        <dbReference type="EMBL" id="GFR37003.1"/>
    </source>
</evidence>
<dbReference type="AlphaFoldDB" id="A0A916QCS5"/>
<dbReference type="Gene3D" id="3.40.50.720">
    <property type="entry name" value="NAD(P)-binding Rossmann-like Domain"/>
    <property type="match status" value="1"/>
</dbReference>
<evidence type="ECO:0000313" key="2">
    <source>
        <dbReference type="Proteomes" id="UP000654993"/>
    </source>
</evidence>